<dbReference type="PANTHER" id="PTHR43776">
    <property type="entry name" value="TRANSPORT ATP-BINDING PROTEIN"/>
    <property type="match status" value="1"/>
</dbReference>
<comment type="similarity">
    <text evidence="1">Belongs to the ABC transporter superfamily.</text>
</comment>
<accession>A0A0M0LJF8</accession>
<evidence type="ECO:0000256" key="1">
    <source>
        <dbReference type="ARBA" id="ARBA00005417"/>
    </source>
</evidence>
<feature type="domain" description="ABC transporter" evidence="5">
    <location>
        <begin position="22"/>
        <end position="268"/>
    </location>
</feature>
<dbReference type="GO" id="GO:0055085">
    <property type="term" value="P:transmembrane transport"/>
    <property type="evidence" value="ECO:0007669"/>
    <property type="project" value="UniProtKB-ARBA"/>
</dbReference>
<dbReference type="SMART" id="SM00382">
    <property type="entry name" value="AAA"/>
    <property type="match status" value="1"/>
</dbReference>
<dbReference type="InterPro" id="IPR017871">
    <property type="entry name" value="ABC_transporter-like_CS"/>
</dbReference>
<name>A0A0M0LJF8_9BACL</name>
<keyword evidence="7" id="KW-1185">Reference proteome</keyword>
<gene>
    <name evidence="6" type="ORF">AMD00_01350</name>
</gene>
<keyword evidence="2" id="KW-0813">Transport</keyword>
<keyword evidence="4" id="KW-0067">ATP-binding</keyword>
<evidence type="ECO:0000256" key="2">
    <source>
        <dbReference type="ARBA" id="ARBA00022448"/>
    </source>
</evidence>
<sequence length="334" mass="37201">MLQNNTNSIATVSNDTGTENILEVSHLKKTFHIKSPDGKKGLLRAVDDVSFTIKKGETFSLVGESGCGKSTLGRTLLGLYTPDQGSEILFNGEDITNFSKSKRKNFAKKAQLIFQDPSACLNPRRTIKQILLEPFKIHKIQNGEAKIKELMDMVGLASRFLDRFPHEMSGGQKQRVGIARALALNPELIVCDEPVSALDVSIQAQVINLLEDLQKQLNLTYLFISHDLSVVHHISDRVAVMYLGKIVELTTRDELYEKTQHPYTKSLLSSVPDISDEHREKIILTGDVPSPSNPPAGCRFHTRCPVAMDICKTKEPDFIQTGSKHFASCHLHIK</sequence>
<dbReference type="InterPro" id="IPR050319">
    <property type="entry name" value="ABC_transp_ATP-bind"/>
</dbReference>
<evidence type="ECO:0000313" key="7">
    <source>
        <dbReference type="Proteomes" id="UP000036867"/>
    </source>
</evidence>
<evidence type="ECO:0000259" key="5">
    <source>
        <dbReference type="PROSITE" id="PS50893"/>
    </source>
</evidence>
<evidence type="ECO:0000256" key="3">
    <source>
        <dbReference type="ARBA" id="ARBA00022741"/>
    </source>
</evidence>
<dbReference type="PATRIC" id="fig|263475.3.peg.584"/>
<dbReference type="InterPro" id="IPR027417">
    <property type="entry name" value="P-loop_NTPase"/>
</dbReference>
<comment type="caution">
    <text evidence="6">The sequence shown here is derived from an EMBL/GenBank/DDBJ whole genome shotgun (WGS) entry which is preliminary data.</text>
</comment>
<dbReference type="GO" id="GO:0005524">
    <property type="term" value="F:ATP binding"/>
    <property type="evidence" value="ECO:0007669"/>
    <property type="project" value="UniProtKB-KW"/>
</dbReference>
<dbReference type="CDD" id="cd03257">
    <property type="entry name" value="ABC_NikE_OppD_transporters"/>
    <property type="match status" value="1"/>
</dbReference>
<dbReference type="FunFam" id="3.40.50.300:FF:000016">
    <property type="entry name" value="Oligopeptide ABC transporter ATP-binding component"/>
    <property type="match status" value="1"/>
</dbReference>
<dbReference type="Pfam" id="PF08352">
    <property type="entry name" value="oligo_HPY"/>
    <property type="match status" value="1"/>
</dbReference>
<dbReference type="GO" id="GO:0015833">
    <property type="term" value="P:peptide transport"/>
    <property type="evidence" value="ECO:0007669"/>
    <property type="project" value="InterPro"/>
</dbReference>
<proteinExistence type="inferred from homology"/>
<evidence type="ECO:0000313" key="6">
    <source>
        <dbReference type="EMBL" id="KOO51184.1"/>
    </source>
</evidence>
<dbReference type="SUPFAM" id="SSF52540">
    <property type="entry name" value="P-loop containing nucleoside triphosphate hydrolases"/>
    <property type="match status" value="1"/>
</dbReference>
<dbReference type="Gene3D" id="3.40.50.300">
    <property type="entry name" value="P-loop containing nucleotide triphosphate hydrolases"/>
    <property type="match status" value="1"/>
</dbReference>
<dbReference type="PROSITE" id="PS50893">
    <property type="entry name" value="ABC_TRANSPORTER_2"/>
    <property type="match status" value="1"/>
</dbReference>
<dbReference type="Pfam" id="PF00005">
    <property type="entry name" value="ABC_tran"/>
    <property type="match status" value="1"/>
</dbReference>
<organism evidence="6 7">
    <name type="scientific">Viridibacillus arvi</name>
    <dbReference type="NCBI Taxonomy" id="263475"/>
    <lineage>
        <taxon>Bacteria</taxon>
        <taxon>Bacillati</taxon>
        <taxon>Bacillota</taxon>
        <taxon>Bacilli</taxon>
        <taxon>Bacillales</taxon>
        <taxon>Caryophanaceae</taxon>
        <taxon>Viridibacillus</taxon>
    </lineage>
</organism>
<dbReference type="GeneID" id="301134767"/>
<protein>
    <recommendedName>
        <fullName evidence="5">ABC transporter domain-containing protein</fullName>
    </recommendedName>
</protein>
<dbReference type="AlphaFoldDB" id="A0A0M0LJF8"/>
<dbReference type="GO" id="GO:0016887">
    <property type="term" value="F:ATP hydrolysis activity"/>
    <property type="evidence" value="ECO:0007669"/>
    <property type="project" value="InterPro"/>
</dbReference>
<keyword evidence="3" id="KW-0547">Nucleotide-binding</keyword>
<dbReference type="InterPro" id="IPR003593">
    <property type="entry name" value="AAA+_ATPase"/>
</dbReference>
<dbReference type="OrthoDB" id="9802264at2"/>
<dbReference type="InterPro" id="IPR013563">
    <property type="entry name" value="Oligopep_ABC_C"/>
</dbReference>
<reference evidence="7" key="1">
    <citation type="submission" date="2015-08" db="EMBL/GenBank/DDBJ databases">
        <title>Fjat-10028 dsm 16317.</title>
        <authorList>
            <person name="Liu B."/>
            <person name="Wang J."/>
            <person name="Zhu Y."/>
            <person name="Liu G."/>
            <person name="Chen Q."/>
            <person name="Chen Z."/>
            <person name="Lan J."/>
            <person name="Che J."/>
            <person name="Ge C."/>
            <person name="Shi H."/>
            <person name="Pan Z."/>
            <person name="Liu X."/>
        </authorList>
    </citation>
    <scope>NUCLEOTIDE SEQUENCE [LARGE SCALE GENOMIC DNA]</scope>
    <source>
        <strain evidence="7">DSM 16317</strain>
    </source>
</reference>
<dbReference type="PANTHER" id="PTHR43776:SF7">
    <property type="entry name" value="D,D-DIPEPTIDE TRANSPORT ATP-BINDING PROTEIN DDPF-RELATED"/>
    <property type="match status" value="1"/>
</dbReference>
<dbReference type="STRING" id="263475.AMD00_01350"/>
<evidence type="ECO:0000256" key="4">
    <source>
        <dbReference type="ARBA" id="ARBA00022840"/>
    </source>
</evidence>
<dbReference type="EMBL" id="LILB01000001">
    <property type="protein sequence ID" value="KOO51184.1"/>
    <property type="molecule type" value="Genomic_DNA"/>
</dbReference>
<dbReference type="InterPro" id="IPR003439">
    <property type="entry name" value="ABC_transporter-like_ATP-bd"/>
</dbReference>
<dbReference type="RefSeq" id="WP_053415309.1">
    <property type="nucleotide sequence ID" value="NZ_LILB01000001.1"/>
</dbReference>
<dbReference type="Proteomes" id="UP000036867">
    <property type="component" value="Unassembled WGS sequence"/>
</dbReference>
<dbReference type="PROSITE" id="PS00211">
    <property type="entry name" value="ABC_TRANSPORTER_1"/>
    <property type="match status" value="1"/>
</dbReference>
<dbReference type="NCBIfam" id="TIGR01727">
    <property type="entry name" value="oligo_HPY"/>
    <property type="match status" value="1"/>
</dbReference>